<organism evidence="3 4">
    <name type="scientific">Nocardia aurantia</name>
    <dbReference type="NCBI Taxonomy" id="2585199"/>
    <lineage>
        <taxon>Bacteria</taxon>
        <taxon>Bacillati</taxon>
        <taxon>Actinomycetota</taxon>
        <taxon>Actinomycetes</taxon>
        <taxon>Mycobacteriales</taxon>
        <taxon>Nocardiaceae</taxon>
        <taxon>Nocardia</taxon>
    </lineage>
</organism>
<dbReference type="GO" id="GO:0016717">
    <property type="term" value="F:oxidoreductase activity, acting on paired donors, with oxidation of a pair of donors resulting in the reduction of molecular oxygen to two molecules of water"/>
    <property type="evidence" value="ECO:0007669"/>
    <property type="project" value="TreeGrafter"/>
</dbReference>
<name>A0A7K0DR26_9NOCA</name>
<dbReference type="GO" id="GO:0008610">
    <property type="term" value="P:lipid biosynthetic process"/>
    <property type="evidence" value="ECO:0007669"/>
    <property type="project" value="UniProtKB-ARBA"/>
</dbReference>
<accession>A0A7K0DR26</accession>
<sequence length="520" mass="59327">MAITDIKAYAHLTASDIEALGNELDALRRSVEQSLGERDARYIRGTIRAQRILETAGRATLFAGRKRWAWVAGTAMLSVAKIIENMELGHNISHGQWDWMNDPEIHSTTWEWDMTGTSGQWKRAHNYSHHTYTNIVGMDDDVGFGILRMTRDEQWKPINLAQPVANLILAALFEWGIALHDLKIEKLQADVPRSNLLSEPNKQFLRKAGRQVAKDFVIHPALTGPGWKQTLKANLTANLIRNLWAYAVIFCGHFPDGAEKFSEEQFAGETRAEWYLRQMLGSANFRAGAPMAFMSGNLCYQIEHHLFPDLPSNRYAEVSVRVRELCDKYDLPYTTGSLGRQYLLAFRTIHKLALPDRFLRRTADDAPETSSERKFAGLTLPALSERTESWAERTESWAERTESWAERTESWAERTEQWAEQHWPGIDPVTGRRRGLRSAMTEARSALREKARQEKAALREAKRALQEKARQEKESLREAGLALQEKARREKSTRRLRRAGNRQRSIALGSAIFRYAGGNA</sequence>
<evidence type="ECO:0000313" key="4">
    <source>
        <dbReference type="Proteomes" id="UP000431401"/>
    </source>
</evidence>
<dbReference type="Pfam" id="PF00487">
    <property type="entry name" value="FA_desaturase"/>
    <property type="match status" value="1"/>
</dbReference>
<keyword evidence="4" id="KW-1185">Reference proteome</keyword>
<feature type="region of interest" description="Disordered" evidence="1">
    <location>
        <begin position="465"/>
        <end position="502"/>
    </location>
</feature>
<feature type="compositionally biased region" description="Basic residues" evidence="1">
    <location>
        <begin position="491"/>
        <end position="501"/>
    </location>
</feature>
<dbReference type="InterPro" id="IPR012171">
    <property type="entry name" value="Fatty_acid_desaturase"/>
</dbReference>
<dbReference type="EC" id="1.14.19.-" evidence="3"/>
<proteinExistence type="predicted"/>
<dbReference type="PANTHER" id="PTHR19353:SF19">
    <property type="entry name" value="DELTA(5) FATTY ACID DESATURASE C-RELATED"/>
    <property type="match status" value="1"/>
</dbReference>
<gene>
    <name evidence="3" type="primary">desA3_3</name>
    <name evidence="3" type="ORF">NRB56_37820</name>
</gene>
<reference evidence="3 4" key="1">
    <citation type="submission" date="2019-10" db="EMBL/GenBank/DDBJ databases">
        <title>Nocardia macrotermitis sp. nov. and Nocardia aurantia sp. nov., isolated from the gut of fungus growing-termite Macrotermes natalensis.</title>
        <authorList>
            <person name="Benndorf R."/>
            <person name="Schwitalla J."/>
            <person name="Martin K."/>
            <person name="De Beer W."/>
            <person name="Kaster A.-K."/>
            <person name="Vollmers J."/>
            <person name="Poulsen M."/>
            <person name="Beemelmanns C."/>
        </authorList>
    </citation>
    <scope>NUCLEOTIDE SEQUENCE [LARGE SCALE GENOMIC DNA]</scope>
    <source>
        <strain evidence="3 4">RB56</strain>
    </source>
</reference>
<evidence type="ECO:0000259" key="2">
    <source>
        <dbReference type="Pfam" id="PF00487"/>
    </source>
</evidence>
<dbReference type="EMBL" id="WEGI01000008">
    <property type="protein sequence ID" value="MQY28199.1"/>
    <property type="molecule type" value="Genomic_DNA"/>
</dbReference>
<evidence type="ECO:0000256" key="1">
    <source>
        <dbReference type="SAM" id="MobiDB-lite"/>
    </source>
</evidence>
<protein>
    <submittedName>
        <fullName evidence="3">NADPH-dependent stearoyl-CoA 9-desaturase</fullName>
        <ecNumber evidence="3">1.14.19.-</ecNumber>
    </submittedName>
</protein>
<dbReference type="GO" id="GO:0016020">
    <property type="term" value="C:membrane"/>
    <property type="evidence" value="ECO:0007669"/>
    <property type="project" value="TreeGrafter"/>
</dbReference>
<dbReference type="Proteomes" id="UP000431401">
    <property type="component" value="Unassembled WGS sequence"/>
</dbReference>
<comment type="caution">
    <text evidence="3">The sequence shown here is derived from an EMBL/GenBank/DDBJ whole genome shotgun (WGS) entry which is preliminary data.</text>
</comment>
<dbReference type="PANTHER" id="PTHR19353">
    <property type="entry name" value="FATTY ACID DESATURASE 2"/>
    <property type="match status" value="1"/>
</dbReference>
<keyword evidence="3" id="KW-0560">Oxidoreductase</keyword>
<feature type="compositionally biased region" description="Basic and acidic residues" evidence="1">
    <location>
        <begin position="465"/>
        <end position="477"/>
    </location>
</feature>
<evidence type="ECO:0000313" key="3">
    <source>
        <dbReference type="EMBL" id="MQY28199.1"/>
    </source>
</evidence>
<dbReference type="InterPro" id="IPR005804">
    <property type="entry name" value="FA_desaturase_dom"/>
</dbReference>
<feature type="domain" description="Fatty acid desaturase" evidence="2">
    <location>
        <begin position="69"/>
        <end position="335"/>
    </location>
</feature>
<dbReference type="CDD" id="cd03506">
    <property type="entry name" value="Delta6-FADS-like"/>
    <property type="match status" value="1"/>
</dbReference>
<dbReference type="AlphaFoldDB" id="A0A7K0DR26"/>
<dbReference type="RefSeq" id="WP_319943195.1">
    <property type="nucleotide sequence ID" value="NZ_WEGI01000008.1"/>
</dbReference>